<dbReference type="EMBL" id="OY731398">
    <property type="protein sequence ID" value="CAJ1823515.1"/>
    <property type="molecule type" value="Genomic_DNA"/>
</dbReference>
<keyword evidence="2" id="KW-1133">Transmembrane helix</keyword>
<dbReference type="GO" id="GO:0006633">
    <property type="term" value="P:fatty acid biosynthetic process"/>
    <property type="evidence" value="ECO:0007669"/>
    <property type="project" value="InterPro"/>
</dbReference>
<dbReference type="InterPro" id="IPR011053">
    <property type="entry name" value="Single_hybrid_motif"/>
</dbReference>
<feature type="compositionally biased region" description="Low complexity" evidence="1">
    <location>
        <begin position="158"/>
        <end position="184"/>
    </location>
</feature>
<dbReference type="Gramene" id="rna-AYBTSS11_LOCUS1207">
    <property type="protein sequence ID" value="CAJ1823515.1"/>
    <property type="gene ID" value="gene-AYBTSS11_LOCUS1207"/>
</dbReference>
<dbReference type="Pfam" id="PF00364">
    <property type="entry name" value="Biotin_lipoyl"/>
    <property type="match status" value="1"/>
</dbReference>
<evidence type="ECO:0000313" key="4">
    <source>
        <dbReference type="EMBL" id="CAJ1823515.1"/>
    </source>
</evidence>
<feature type="domain" description="Lipoyl-binding" evidence="3">
    <location>
        <begin position="183"/>
        <end position="228"/>
    </location>
</feature>
<dbReference type="Gene3D" id="2.40.50.100">
    <property type="match status" value="1"/>
</dbReference>
<feature type="region of interest" description="Disordered" evidence="1">
    <location>
        <begin position="1"/>
        <end position="34"/>
    </location>
</feature>
<keyword evidence="5" id="KW-1185">Reference proteome</keyword>
<feature type="transmembrane region" description="Helical" evidence="2">
    <location>
        <begin position="248"/>
        <end position="275"/>
    </location>
</feature>
<evidence type="ECO:0000259" key="3">
    <source>
        <dbReference type="Pfam" id="PF00364"/>
    </source>
</evidence>
<dbReference type="InterPro" id="IPR000089">
    <property type="entry name" value="Biotin_lipoyl"/>
</dbReference>
<sequence length="354" mass="38502">MASSLPPATKATTNFPLTHSFRLSPKPSSLRFPSTKPGHWVSFTRFKAQLSEVALDSSSNATPIIAKSNEEPLAKPSAGSSSSVLATQESVSQFITQVASLVKLVDSRDIVELKMKQYDIELTIRKKEAMPQPAPSPQPAVMYSSLPPAVSPPPSPTPTLASPTVTPTSSPAPKSTKSSLPPLKSPMAGTFYRSPAPGEPPFVKVGDKVKKGQVICIIEAMKLMNEIELTFHFCFSEFRLRHRTDKDLLFFFGSHGATIFLIGEVAAALFLLTWADQSGTVVEIVAEDAKPVSVDTQIMSGKEIPYSQIIKKWYKPAEMGSSTVNAEPNLHLNFGMMLSNISLHHVYEMINNCV</sequence>
<dbReference type="PANTHER" id="PTHR43416">
    <property type="entry name" value="DIHYDROLIPOYLLYSINE-RESIDUE SUCCINYLTRANSFERASE COMPONENT OF 2-OXOGLUTARATE DEHYDROGENASE COMPLEX, MITOCHONDRIAL-RELATED"/>
    <property type="match status" value="1"/>
</dbReference>
<dbReference type="PANTHER" id="PTHR43416:SF38">
    <property type="entry name" value="BIOTIN CARBOXYL CARRIER PROTEIN OF ACETYL-COA CARBOXYLASE 1, CHLOROPLASTIC"/>
    <property type="match status" value="1"/>
</dbReference>
<dbReference type="PRINTS" id="PR01071">
    <property type="entry name" value="ACOABIOTINCC"/>
</dbReference>
<protein>
    <recommendedName>
        <fullName evidence="3">Lipoyl-binding domain-containing protein</fullName>
    </recommendedName>
</protein>
<dbReference type="Proteomes" id="UP001189624">
    <property type="component" value="Chromosome 1"/>
</dbReference>
<proteinExistence type="predicted"/>
<feature type="region of interest" description="Disordered" evidence="1">
    <location>
        <begin position="128"/>
        <end position="184"/>
    </location>
</feature>
<dbReference type="CDD" id="cd06850">
    <property type="entry name" value="biotinyl_domain"/>
    <property type="match status" value="1"/>
</dbReference>
<evidence type="ECO:0000256" key="1">
    <source>
        <dbReference type="SAM" id="MobiDB-lite"/>
    </source>
</evidence>
<dbReference type="AlphaFoldDB" id="A0AA86RMI6"/>
<dbReference type="GO" id="GO:0009507">
    <property type="term" value="C:chloroplast"/>
    <property type="evidence" value="ECO:0007669"/>
    <property type="project" value="TreeGrafter"/>
</dbReference>
<keyword evidence="2" id="KW-0812">Transmembrane</keyword>
<dbReference type="SUPFAM" id="SSF51230">
    <property type="entry name" value="Single hybrid motif"/>
    <property type="match status" value="1"/>
</dbReference>
<evidence type="ECO:0000313" key="5">
    <source>
        <dbReference type="Proteomes" id="UP001189624"/>
    </source>
</evidence>
<reference evidence="4" key="1">
    <citation type="submission" date="2023-10" db="EMBL/GenBank/DDBJ databases">
        <authorList>
            <person name="Domelevo Entfellner J.-B."/>
        </authorList>
    </citation>
    <scope>NUCLEOTIDE SEQUENCE</scope>
</reference>
<dbReference type="GO" id="GO:0003989">
    <property type="term" value="F:acetyl-CoA carboxylase activity"/>
    <property type="evidence" value="ECO:0007669"/>
    <property type="project" value="InterPro"/>
</dbReference>
<organism evidence="4 5">
    <name type="scientific">Sphenostylis stenocarpa</name>
    <dbReference type="NCBI Taxonomy" id="92480"/>
    <lineage>
        <taxon>Eukaryota</taxon>
        <taxon>Viridiplantae</taxon>
        <taxon>Streptophyta</taxon>
        <taxon>Embryophyta</taxon>
        <taxon>Tracheophyta</taxon>
        <taxon>Spermatophyta</taxon>
        <taxon>Magnoliopsida</taxon>
        <taxon>eudicotyledons</taxon>
        <taxon>Gunneridae</taxon>
        <taxon>Pentapetalae</taxon>
        <taxon>rosids</taxon>
        <taxon>fabids</taxon>
        <taxon>Fabales</taxon>
        <taxon>Fabaceae</taxon>
        <taxon>Papilionoideae</taxon>
        <taxon>50 kb inversion clade</taxon>
        <taxon>NPAAA clade</taxon>
        <taxon>indigoferoid/millettioid clade</taxon>
        <taxon>Phaseoleae</taxon>
        <taxon>Sphenostylis</taxon>
    </lineage>
</organism>
<dbReference type="InterPro" id="IPR050537">
    <property type="entry name" value="2-oxoacid_dehydrogenase"/>
</dbReference>
<dbReference type="GO" id="GO:0009317">
    <property type="term" value="C:acetyl-CoA carboxylase complex"/>
    <property type="evidence" value="ECO:0007669"/>
    <property type="project" value="InterPro"/>
</dbReference>
<keyword evidence="2" id="KW-0472">Membrane</keyword>
<evidence type="ECO:0000256" key="2">
    <source>
        <dbReference type="SAM" id="Phobius"/>
    </source>
</evidence>
<accession>A0AA86RMI6</accession>
<gene>
    <name evidence="4" type="ORF">AYBTSS11_LOCUS1207</name>
</gene>
<name>A0AA86RMI6_9FABA</name>
<dbReference type="InterPro" id="IPR001249">
    <property type="entry name" value="AcCoA_biotinCC"/>
</dbReference>